<dbReference type="STRING" id="1641165.XM38_07965"/>
<reference evidence="4 5" key="1">
    <citation type="journal article" date="2016" name="Biochim. Biophys. Acta">
        <title>Characterization of red-shifted phycobilisomes isolated from the chlorophyll f-containing cyanobacterium Halomicronema hongdechloris.</title>
        <authorList>
            <person name="Li Y."/>
            <person name="Lin Y."/>
            <person name="Garvey C.J."/>
            <person name="Birch D."/>
            <person name="Corkery R.W."/>
            <person name="Loughlin P.C."/>
            <person name="Scheer H."/>
            <person name="Willows R.D."/>
            <person name="Chen M."/>
        </authorList>
    </citation>
    <scope>NUCLEOTIDE SEQUENCE [LARGE SCALE GENOMIC DNA]</scope>
    <source>
        <strain evidence="4 5">C2206</strain>
    </source>
</reference>
<dbReference type="RefSeq" id="WP_080807416.1">
    <property type="nucleotide sequence ID" value="NZ_CP021983.2"/>
</dbReference>
<sequence>MCRQVSRILIIDDDKVARAVLRQRLEQEAYDVVEADSGSTGLELFQMLCPDLVLVDAVMPTMDGFECCRRLQTLPGGQHIPVLMITSLEDETSVKRAFAAGAADFVTKPVQWAILLQRVRRMIWQAHLYQQLEAANQALLKLANLDGLTQIANRRHFDQHLEQEWRRLMRWSKTGPQGPSHRSLSLILCDIDYFKAYNDHYGHQAGDECLQRVAHILQRTIQRPADLASRYGGEEFAITLPETPLSGALQIAHCIRAAIHAERLPHHYSSVADHITLSFGIASLIPQANQGPEDLIASADQRLYRAKQQGRDRICADLTVISEAGH</sequence>
<dbReference type="AlphaFoldDB" id="A0A1Z3HJM0"/>
<dbReference type="PROSITE" id="PS50110">
    <property type="entry name" value="RESPONSE_REGULATORY"/>
    <property type="match status" value="1"/>
</dbReference>
<dbReference type="GO" id="GO:0043709">
    <property type="term" value="P:cell adhesion involved in single-species biofilm formation"/>
    <property type="evidence" value="ECO:0007669"/>
    <property type="project" value="TreeGrafter"/>
</dbReference>
<keyword evidence="1" id="KW-0597">Phosphoprotein</keyword>
<dbReference type="SMART" id="SM00448">
    <property type="entry name" value="REC"/>
    <property type="match status" value="1"/>
</dbReference>
<dbReference type="Proteomes" id="UP000191901">
    <property type="component" value="Chromosome"/>
</dbReference>
<dbReference type="GO" id="GO:0052621">
    <property type="term" value="F:diguanylate cyclase activity"/>
    <property type="evidence" value="ECO:0007669"/>
    <property type="project" value="TreeGrafter"/>
</dbReference>
<dbReference type="OrthoDB" id="453368at2"/>
<proteinExistence type="predicted"/>
<dbReference type="GO" id="GO:0005886">
    <property type="term" value="C:plasma membrane"/>
    <property type="evidence" value="ECO:0007669"/>
    <property type="project" value="TreeGrafter"/>
</dbReference>
<dbReference type="InterPro" id="IPR043128">
    <property type="entry name" value="Rev_trsase/Diguanyl_cyclase"/>
</dbReference>
<dbReference type="Gene3D" id="3.40.50.2300">
    <property type="match status" value="1"/>
</dbReference>
<dbReference type="InterPro" id="IPR011006">
    <property type="entry name" value="CheY-like_superfamily"/>
</dbReference>
<dbReference type="SUPFAM" id="SSF55073">
    <property type="entry name" value="Nucleotide cyclase"/>
    <property type="match status" value="1"/>
</dbReference>
<dbReference type="InterPro" id="IPR000160">
    <property type="entry name" value="GGDEF_dom"/>
</dbReference>
<dbReference type="InterPro" id="IPR001789">
    <property type="entry name" value="Sig_transdc_resp-reg_receiver"/>
</dbReference>
<dbReference type="KEGG" id="hhg:XM38_014480"/>
<dbReference type="InterPro" id="IPR029787">
    <property type="entry name" value="Nucleotide_cyclase"/>
</dbReference>
<evidence type="ECO:0000259" key="2">
    <source>
        <dbReference type="PROSITE" id="PS50110"/>
    </source>
</evidence>
<protein>
    <submittedName>
        <fullName evidence="4">Diguanylate cyclase response regulator</fullName>
    </submittedName>
</protein>
<keyword evidence="5" id="KW-1185">Reference proteome</keyword>
<evidence type="ECO:0000256" key="1">
    <source>
        <dbReference type="PROSITE-ProRule" id="PRU00169"/>
    </source>
</evidence>
<dbReference type="NCBIfam" id="TIGR00254">
    <property type="entry name" value="GGDEF"/>
    <property type="match status" value="1"/>
</dbReference>
<organism evidence="4 5">
    <name type="scientific">Halomicronema hongdechloris C2206</name>
    <dbReference type="NCBI Taxonomy" id="1641165"/>
    <lineage>
        <taxon>Bacteria</taxon>
        <taxon>Bacillati</taxon>
        <taxon>Cyanobacteriota</taxon>
        <taxon>Cyanophyceae</taxon>
        <taxon>Nodosilineales</taxon>
        <taxon>Nodosilineaceae</taxon>
        <taxon>Halomicronema</taxon>
    </lineage>
</organism>
<evidence type="ECO:0000259" key="3">
    <source>
        <dbReference type="PROSITE" id="PS50887"/>
    </source>
</evidence>
<dbReference type="PANTHER" id="PTHR45138:SF9">
    <property type="entry name" value="DIGUANYLATE CYCLASE DGCM-RELATED"/>
    <property type="match status" value="1"/>
</dbReference>
<accession>A0A1Z3HJM0</accession>
<evidence type="ECO:0000313" key="5">
    <source>
        <dbReference type="Proteomes" id="UP000191901"/>
    </source>
</evidence>
<dbReference type="EMBL" id="CP021983">
    <property type="protein sequence ID" value="ASC70509.1"/>
    <property type="molecule type" value="Genomic_DNA"/>
</dbReference>
<name>A0A1Z3HJM0_9CYAN</name>
<evidence type="ECO:0000313" key="4">
    <source>
        <dbReference type="EMBL" id="ASC70509.1"/>
    </source>
</evidence>
<dbReference type="PANTHER" id="PTHR45138">
    <property type="entry name" value="REGULATORY COMPONENTS OF SENSORY TRANSDUCTION SYSTEM"/>
    <property type="match status" value="1"/>
</dbReference>
<dbReference type="SUPFAM" id="SSF52172">
    <property type="entry name" value="CheY-like"/>
    <property type="match status" value="1"/>
</dbReference>
<dbReference type="Gene3D" id="3.30.70.270">
    <property type="match status" value="1"/>
</dbReference>
<feature type="domain" description="GGDEF" evidence="3">
    <location>
        <begin position="182"/>
        <end position="319"/>
    </location>
</feature>
<dbReference type="FunFam" id="3.30.70.270:FF:000001">
    <property type="entry name" value="Diguanylate cyclase domain protein"/>
    <property type="match status" value="1"/>
</dbReference>
<gene>
    <name evidence="4" type="ORF">XM38_014480</name>
</gene>
<dbReference type="PROSITE" id="PS50887">
    <property type="entry name" value="GGDEF"/>
    <property type="match status" value="1"/>
</dbReference>
<dbReference type="CDD" id="cd01949">
    <property type="entry name" value="GGDEF"/>
    <property type="match status" value="1"/>
</dbReference>
<dbReference type="SMART" id="SM00267">
    <property type="entry name" value="GGDEF"/>
    <property type="match status" value="1"/>
</dbReference>
<dbReference type="InterPro" id="IPR050469">
    <property type="entry name" value="Diguanylate_Cyclase"/>
</dbReference>
<feature type="modified residue" description="4-aspartylphosphate" evidence="1">
    <location>
        <position position="56"/>
    </location>
</feature>
<dbReference type="GO" id="GO:1902201">
    <property type="term" value="P:negative regulation of bacterial-type flagellum-dependent cell motility"/>
    <property type="evidence" value="ECO:0007669"/>
    <property type="project" value="TreeGrafter"/>
</dbReference>
<dbReference type="GO" id="GO:0000160">
    <property type="term" value="P:phosphorelay signal transduction system"/>
    <property type="evidence" value="ECO:0007669"/>
    <property type="project" value="InterPro"/>
</dbReference>
<feature type="domain" description="Response regulatory" evidence="2">
    <location>
        <begin position="7"/>
        <end position="123"/>
    </location>
</feature>
<dbReference type="Pfam" id="PF00072">
    <property type="entry name" value="Response_reg"/>
    <property type="match status" value="1"/>
</dbReference>
<dbReference type="Pfam" id="PF00990">
    <property type="entry name" value="GGDEF"/>
    <property type="match status" value="1"/>
</dbReference>